<sequence length="61" mass="6862">MSHNLTLAQNHAFDLARTLMVPVVLFQAENEFGVMVSSEYDGDQDAIVHDYDPFEIMDSSV</sequence>
<dbReference type="Proteomes" id="UP000639516">
    <property type="component" value="Unassembled WGS sequence"/>
</dbReference>
<gene>
    <name evidence="1" type="ORF">HA482_34100</name>
</gene>
<proteinExistence type="predicted"/>
<organism evidence="1 2">
    <name type="scientific">Bradyrhizobium campsiandrae</name>
    <dbReference type="NCBI Taxonomy" id="1729892"/>
    <lineage>
        <taxon>Bacteria</taxon>
        <taxon>Pseudomonadati</taxon>
        <taxon>Pseudomonadota</taxon>
        <taxon>Alphaproteobacteria</taxon>
        <taxon>Hyphomicrobiales</taxon>
        <taxon>Nitrobacteraceae</taxon>
        <taxon>Bradyrhizobium</taxon>
    </lineage>
</organism>
<evidence type="ECO:0000313" key="2">
    <source>
        <dbReference type="Proteomes" id="UP000639516"/>
    </source>
</evidence>
<comment type="caution">
    <text evidence="1">The sequence shown here is derived from an EMBL/GenBank/DDBJ whole genome shotgun (WGS) entry which is preliminary data.</text>
</comment>
<dbReference type="RefSeq" id="WP_188106887.1">
    <property type="nucleotide sequence ID" value="NZ_JAANIH010000065.1"/>
</dbReference>
<evidence type="ECO:0008006" key="3">
    <source>
        <dbReference type="Google" id="ProtNLM"/>
    </source>
</evidence>
<dbReference type="EMBL" id="JAATTO010000064">
    <property type="protein sequence ID" value="MBC9983231.1"/>
    <property type="molecule type" value="Genomic_DNA"/>
</dbReference>
<evidence type="ECO:0000313" key="1">
    <source>
        <dbReference type="EMBL" id="MBC9983231.1"/>
    </source>
</evidence>
<name>A0ABR7UGJ5_9BRAD</name>
<protein>
    <recommendedName>
        <fullName evidence="3">Helicase</fullName>
    </recommendedName>
</protein>
<keyword evidence="2" id="KW-1185">Reference proteome</keyword>
<accession>A0ABR7UGJ5</accession>
<reference evidence="1 2" key="1">
    <citation type="journal article" date="2020" name="Arch. Microbiol.">
        <title>Bradyrhizobium campsiandrae sp. nov., a nitrogen-fixing bacterial strain isolated from a native leguminous tree from the Amazon adapted to flooded conditions.</title>
        <authorList>
            <person name="Cabral Michel D."/>
            <person name="Martins da Costa E."/>
            <person name="Azarias Guimaraes A."/>
            <person name="Soares de Carvalho T."/>
            <person name="Santos de Castro Caputo P."/>
            <person name="Willems A."/>
            <person name="de Souza Moreira F.M."/>
        </authorList>
    </citation>
    <scope>NUCLEOTIDE SEQUENCE [LARGE SCALE GENOMIC DNA]</scope>
    <source>
        <strain evidence="2">INPA 384B</strain>
    </source>
</reference>